<dbReference type="InterPro" id="IPR014721">
    <property type="entry name" value="Ribsml_uS5_D2-typ_fold_subgr"/>
</dbReference>
<name>A0A380P2Q3_WEIVI</name>
<dbReference type="STRING" id="1629.IV50_GL000449"/>
<dbReference type="InterPro" id="IPR020568">
    <property type="entry name" value="Ribosomal_Su5_D2-typ_SF"/>
</dbReference>
<reference evidence="1 2" key="1">
    <citation type="submission" date="2018-06" db="EMBL/GenBank/DDBJ databases">
        <authorList>
            <consortium name="Pathogen Informatics"/>
            <person name="Doyle S."/>
        </authorList>
    </citation>
    <scope>NUCLEOTIDE SEQUENCE [LARGE SCALE GENOMIC DNA]</scope>
    <source>
        <strain evidence="1 2">NCTC13645</strain>
    </source>
</reference>
<evidence type="ECO:0000313" key="2">
    <source>
        <dbReference type="Proteomes" id="UP000254621"/>
    </source>
</evidence>
<evidence type="ECO:0000313" key="1">
    <source>
        <dbReference type="EMBL" id="SUP59510.1"/>
    </source>
</evidence>
<organism evidence="1 2">
    <name type="scientific">Weissella viridescens</name>
    <name type="common">Lactobacillus viridescens</name>
    <dbReference type="NCBI Taxonomy" id="1629"/>
    <lineage>
        <taxon>Bacteria</taxon>
        <taxon>Bacillati</taxon>
        <taxon>Bacillota</taxon>
        <taxon>Bacilli</taxon>
        <taxon>Lactobacillales</taxon>
        <taxon>Lactobacillaceae</taxon>
        <taxon>Weissella</taxon>
    </lineage>
</organism>
<dbReference type="EMBL" id="UHIV01000004">
    <property type="protein sequence ID" value="SUP59510.1"/>
    <property type="molecule type" value="Genomic_DNA"/>
</dbReference>
<accession>A0A380P2Q3</accession>
<dbReference type="Gene3D" id="3.30.230.10">
    <property type="match status" value="1"/>
</dbReference>
<gene>
    <name evidence="1" type="primary">thrB</name>
    <name evidence="1" type="ORF">NCTC13645_01767</name>
</gene>
<proteinExistence type="predicted"/>
<sequence length="242" mass="26217">MQSIGFPLEVGLTIEVGAPTEQWQVQHPFAATVATDERNYVVQIATNLAPQLTPHAVTITSTIPTKQYLGVQDALILAGIELANQLGQLGLDDFTKLTLAARTAQQPAHVAAALLGQPTVSYLQHGMCMRVALFVRHTPFALFTRSHNGTTKRCGSCLCRCSCSECKWKYVNGRMANQQRELAGQLMETDLLQQPAATDNAALTAIRQASHALDIYGTVLLEQGPAIATLVAPEKCKILSMY</sequence>
<dbReference type="Proteomes" id="UP000254621">
    <property type="component" value="Unassembled WGS sequence"/>
</dbReference>
<dbReference type="SUPFAM" id="SSF54211">
    <property type="entry name" value="Ribosomal protein S5 domain 2-like"/>
    <property type="match status" value="1"/>
</dbReference>
<keyword evidence="1" id="KW-0808">Transferase</keyword>
<dbReference type="AlphaFoldDB" id="A0A380P2Q3"/>
<protein>
    <submittedName>
        <fullName evidence="1">Homoserine kinase</fullName>
        <ecNumber evidence="1">2.7.1.39</ecNumber>
    </submittedName>
</protein>
<keyword evidence="1" id="KW-0418">Kinase</keyword>
<dbReference type="GO" id="GO:0004413">
    <property type="term" value="F:homoserine kinase activity"/>
    <property type="evidence" value="ECO:0007669"/>
    <property type="project" value="UniProtKB-EC"/>
</dbReference>
<dbReference type="EC" id="2.7.1.39" evidence="1"/>